<evidence type="ECO:0000313" key="3">
    <source>
        <dbReference type="Proteomes" id="UP000015105"/>
    </source>
</evidence>
<feature type="region of interest" description="Disordered" evidence="1">
    <location>
        <begin position="1"/>
        <end position="45"/>
    </location>
</feature>
<keyword evidence="3" id="KW-1185">Reference proteome</keyword>
<protein>
    <submittedName>
        <fullName evidence="2">Uncharacterized protein</fullName>
    </submittedName>
</protein>
<reference evidence="2" key="3">
    <citation type="journal article" date="2017" name="Nature">
        <title>Genome sequence of the progenitor of the wheat D genome Aegilops tauschii.</title>
        <authorList>
            <person name="Luo M.C."/>
            <person name="Gu Y.Q."/>
            <person name="Puiu D."/>
            <person name="Wang H."/>
            <person name="Twardziok S.O."/>
            <person name="Deal K.R."/>
            <person name="Huo N."/>
            <person name="Zhu T."/>
            <person name="Wang L."/>
            <person name="Wang Y."/>
            <person name="McGuire P.E."/>
            <person name="Liu S."/>
            <person name="Long H."/>
            <person name="Ramasamy R.K."/>
            <person name="Rodriguez J.C."/>
            <person name="Van S.L."/>
            <person name="Yuan L."/>
            <person name="Wang Z."/>
            <person name="Xia Z."/>
            <person name="Xiao L."/>
            <person name="Anderson O.D."/>
            <person name="Ouyang S."/>
            <person name="Liang Y."/>
            <person name="Zimin A.V."/>
            <person name="Pertea G."/>
            <person name="Qi P."/>
            <person name="Bennetzen J.L."/>
            <person name="Dai X."/>
            <person name="Dawson M.W."/>
            <person name="Muller H.G."/>
            <person name="Kugler K."/>
            <person name="Rivarola-Duarte L."/>
            <person name="Spannagl M."/>
            <person name="Mayer K.F.X."/>
            <person name="Lu F.H."/>
            <person name="Bevan M.W."/>
            <person name="Leroy P."/>
            <person name="Li P."/>
            <person name="You F.M."/>
            <person name="Sun Q."/>
            <person name="Liu Z."/>
            <person name="Lyons E."/>
            <person name="Wicker T."/>
            <person name="Salzberg S.L."/>
            <person name="Devos K.M."/>
            <person name="Dvorak J."/>
        </authorList>
    </citation>
    <scope>NUCLEOTIDE SEQUENCE [LARGE SCALE GENOMIC DNA]</scope>
    <source>
        <strain evidence="2">cv. AL8/78</strain>
    </source>
</reference>
<sequence>GGGVETRRHRRATRAWGASGPDGARNSRRRSGRGDGLVDVQPPGDYDEPDHFINLVLKLEASSVGWKLGRAPGSSPASLHPPARYMESSIQHASGA</sequence>
<reference evidence="2" key="5">
    <citation type="journal article" date="2021" name="G3 (Bethesda)">
        <title>Aegilops tauschii genome assembly Aet v5.0 features greater sequence contiguity and improved annotation.</title>
        <authorList>
            <person name="Wang L."/>
            <person name="Zhu T."/>
            <person name="Rodriguez J.C."/>
            <person name="Deal K.R."/>
            <person name="Dubcovsky J."/>
            <person name="McGuire P.E."/>
            <person name="Lux T."/>
            <person name="Spannagl M."/>
            <person name="Mayer K.F.X."/>
            <person name="Baldrich P."/>
            <person name="Meyers B.C."/>
            <person name="Huo N."/>
            <person name="Gu Y.Q."/>
            <person name="Zhou H."/>
            <person name="Devos K.M."/>
            <person name="Bennetzen J.L."/>
            <person name="Unver T."/>
            <person name="Budak H."/>
            <person name="Gulick P.J."/>
            <person name="Galiba G."/>
            <person name="Kalapos B."/>
            <person name="Nelson D.R."/>
            <person name="Li P."/>
            <person name="You F.M."/>
            <person name="Luo M.C."/>
            <person name="Dvorak J."/>
        </authorList>
    </citation>
    <scope>NUCLEOTIDE SEQUENCE [LARGE SCALE GENOMIC DNA]</scope>
    <source>
        <strain evidence="2">cv. AL8/78</strain>
    </source>
</reference>
<feature type="region of interest" description="Disordered" evidence="1">
    <location>
        <begin position="67"/>
        <end position="96"/>
    </location>
</feature>
<evidence type="ECO:0000313" key="2">
    <source>
        <dbReference type="EnsemblPlants" id="AET5Gv20803300.2"/>
    </source>
</evidence>
<dbReference type="Proteomes" id="UP000015105">
    <property type="component" value="Chromosome 5D"/>
</dbReference>
<evidence type="ECO:0000256" key="1">
    <source>
        <dbReference type="SAM" id="MobiDB-lite"/>
    </source>
</evidence>
<reference evidence="2" key="4">
    <citation type="submission" date="2019-03" db="UniProtKB">
        <authorList>
            <consortium name="EnsemblPlants"/>
        </authorList>
    </citation>
    <scope>IDENTIFICATION</scope>
</reference>
<name>A0A453LJQ9_AEGTS</name>
<reference evidence="3" key="1">
    <citation type="journal article" date="2014" name="Science">
        <title>Ancient hybridizations among the ancestral genomes of bread wheat.</title>
        <authorList>
            <consortium name="International Wheat Genome Sequencing Consortium,"/>
            <person name="Marcussen T."/>
            <person name="Sandve S.R."/>
            <person name="Heier L."/>
            <person name="Spannagl M."/>
            <person name="Pfeifer M."/>
            <person name="Jakobsen K.S."/>
            <person name="Wulff B.B."/>
            <person name="Steuernagel B."/>
            <person name="Mayer K.F."/>
            <person name="Olsen O.A."/>
        </authorList>
    </citation>
    <scope>NUCLEOTIDE SEQUENCE [LARGE SCALE GENOMIC DNA]</scope>
    <source>
        <strain evidence="3">cv. AL8/78</strain>
    </source>
</reference>
<dbReference type="AlphaFoldDB" id="A0A453LJQ9"/>
<dbReference type="Gramene" id="AET5Gv20803300.2">
    <property type="protein sequence ID" value="AET5Gv20803300.2"/>
    <property type="gene ID" value="AET5Gv20803300"/>
</dbReference>
<organism evidence="2 3">
    <name type="scientific">Aegilops tauschii subsp. strangulata</name>
    <name type="common">Goatgrass</name>
    <dbReference type="NCBI Taxonomy" id="200361"/>
    <lineage>
        <taxon>Eukaryota</taxon>
        <taxon>Viridiplantae</taxon>
        <taxon>Streptophyta</taxon>
        <taxon>Embryophyta</taxon>
        <taxon>Tracheophyta</taxon>
        <taxon>Spermatophyta</taxon>
        <taxon>Magnoliopsida</taxon>
        <taxon>Liliopsida</taxon>
        <taxon>Poales</taxon>
        <taxon>Poaceae</taxon>
        <taxon>BOP clade</taxon>
        <taxon>Pooideae</taxon>
        <taxon>Triticodae</taxon>
        <taxon>Triticeae</taxon>
        <taxon>Triticinae</taxon>
        <taxon>Aegilops</taxon>
    </lineage>
</organism>
<accession>A0A453LJQ9</accession>
<proteinExistence type="predicted"/>
<reference evidence="3" key="2">
    <citation type="journal article" date="2017" name="Nat. Plants">
        <title>The Aegilops tauschii genome reveals multiple impacts of transposons.</title>
        <authorList>
            <person name="Zhao G."/>
            <person name="Zou C."/>
            <person name="Li K."/>
            <person name="Wang K."/>
            <person name="Li T."/>
            <person name="Gao L."/>
            <person name="Zhang X."/>
            <person name="Wang H."/>
            <person name="Yang Z."/>
            <person name="Liu X."/>
            <person name="Jiang W."/>
            <person name="Mao L."/>
            <person name="Kong X."/>
            <person name="Jiao Y."/>
            <person name="Jia J."/>
        </authorList>
    </citation>
    <scope>NUCLEOTIDE SEQUENCE [LARGE SCALE GENOMIC DNA]</scope>
    <source>
        <strain evidence="3">cv. AL8/78</strain>
    </source>
</reference>
<dbReference type="EnsemblPlants" id="AET5Gv20803300.2">
    <property type="protein sequence ID" value="AET5Gv20803300.2"/>
    <property type="gene ID" value="AET5Gv20803300"/>
</dbReference>